<dbReference type="Pfam" id="PF20230">
    <property type="entry name" value="DUF6588"/>
    <property type="match status" value="1"/>
</dbReference>
<dbReference type="RefSeq" id="WP_072303047.1">
    <property type="nucleotide sequence ID" value="NZ_FPIY01000002.1"/>
</dbReference>
<dbReference type="AlphaFoldDB" id="A0A1K1NU07"/>
<accession>A0A1K1NU07</accession>
<protein>
    <recommendedName>
        <fullName evidence="4">Outer membrane protein beta-barrel domain-containing protein</fullName>
    </recommendedName>
</protein>
<evidence type="ECO:0008006" key="4">
    <source>
        <dbReference type="Google" id="ProtNLM"/>
    </source>
</evidence>
<dbReference type="InterPro" id="IPR046495">
    <property type="entry name" value="DUF6588"/>
</dbReference>
<keyword evidence="1" id="KW-0732">Signal</keyword>
<feature type="chain" id="PRO_5012453430" description="Outer membrane protein beta-barrel domain-containing protein" evidence="1">
    <location>
        <begin position="19"/>
        <end position="332"/>
    </location>
</feature>
<dbReference type="Proteomes" id="UP000183257">
    <property type="component" value="Unassembled WGS sequence"/>
</dbReference>
<organism evidence="2 3">
    <name type="scientific">Cellulophaga fucicola</name>
    <dbReference type="NCBI Taxonomy" id="76595"/>
    <lineage>
        <taxon>Bacteria</taxon>
        <taxon>Pseudomonadati</taxon>
        <taxon>Bacteroidota</taxon>
        <taxon>Flavobacteriia</taxon>
        <taxon>Flavobacteriales</taxon>
        <taxon>Flavobacteriaceae</taxon>
        <taxon>Cellulophaga</taxon>
    </lineage>
</organism>
<evidence type="ECO:0000313" key="3">
    <source>
        <dbReference type="Proteomes" id="UP000183257"/>
    </source>
</evidence>
<sequence>MKKFSLVIFLAFSAYASAQSSANEVFAAGIEDANKFINGYLSPVSEGMLYGLGGGWYNTADAKPLGGFEISIIGNMTQSPNDKKSFILNTEDYENLKFVDGSVSKEVSSALGDLDGIDVFVDGPLPGDVDREEFELPSGLASENINFVPTAFLQVSVGLIKGTEIKARFLPKVETDDVELGLYGIGLQHDFTKLLPADKILPVAISGVIGYTHLTGSYDFTDQGVVSGENQRLDVKMNTWVFQAVVSTKLPIINFYGGVGYLSGKSTIDVLGTYSGGFLTQPVTDPFSVKTNASGVTGNIGAKLKLGFFRLHADYSLAKYNNLSVGVNFGFR</sequence>
<dbReference type="STRING" id="76595.SAMN05660313_01362"/>
<keyword evidence="3" id="KW-1185">Reference proteome</keyword>
<reference evidence="3" key="1">
    <citation type="submission" date="2016-11" db="EMBL/GenBank/DDBJ databases">
        <authorList>
            <person name="Varghese N."/>
            <person name="Submissions S."/>
        </authorList>
    </citation>
    <scope>NUCLEOTIDE SEQUENCE [LARGE SCALE GENOMIC DNA]</scope>
    <source>
        <strain evidence="3">DSM 24786</strain>
    </source>
</reference>
<feature type="signal peptide" evidence="1">
    <location>
        <begin position="1"/>
        <end position="18"/>
    </location>
</feature>
<proteinExistence type="predicted"/>
<dbReference type="EMBL" id="FPIY01000002">
    <property type="protein sequence ID" value="SFW38723.1"/>
    <property type="molecule type" value="Genomic_DNA"/>
</dbReference>
<gene>
    <name evidence="2" type="ORF">SAMN05660313_01362</name>
</gene>
<name>A0A1K1NU07_9FLAO</name>
<evidence type="ECO:0000313" key="2">
    <source>
        <dbReference type="EMBL" id="SFW38723.1"/>
    </source>
</evidence>
<evidence type="ECO:0000256" key="1">
    <source>
        <dbReference type="SAM" id="SignalP"/>
    </source>
</evidence>
<dbReference type="OrthoDB" id="9775382at2"/>